<keyword evidence="6" id="KW-1185">Reference proteome</keyword>
<proteinExistence type="predicted"/>
<protein>
    <recommendedName>
        <fullName evidence="4">HTH araC/xylS-type domain-containing protein</fullName>
    </recommendedName>
</protein>
<dbReference type="InterPro" id="IPR018060">
    <property type="entry name" value="HTH_AraC"/>
</dbReference>
<feature type="region of interest" description="Disordered" evidence="3">
    <location>
        <begin position="1"/>
        <end position="35"/>
    </location>
</feature>
<evidence type="ECO:0000259" key="4">
    <source>
        <dbReference type="PROSITE" id="PS01124"/>
    </source>
</evidence>
<evidence type="ECO:0000313" key="6">
    <source>
        <dbReference type="Proteomes" id="UP000659223"/>
    </source>
</evidence>
<accession>A0ABQ2Z3X1</accession>
<keyword evidence="2" id="KW-0804">Transcription</keyword>
<feature type="domain" description="HTH araC/xylS-type" evidence="4">
    <location>
        <begin position="43"/>
        <end position="75"/>
    </location>
</feature>
<organism evidence="5 6">
    <name type="scientific">Streptomyces hiroshimensis</name>
    <dbReference type="NCBI Taxonomy" id="66424"/>
    <lineage>
        <taxon>Bacteria</taxon>
        <taxon>Bacillati</taxon>
        <taxon>Actinomycetota</taxon>
        <taxon>Actinomycetes</taxon>
        <taxon>Kitasatosporales</taxon>
        <taxon>Streptomycetaceae</taxon>
        <taxon>Streptomyces</taxon>
    </lineage>
</organism>
<dbReference type="PROSITE" id="PS01124">
    <property type="entry name" value="HTH_ARAC_FAMILY_2"/>
    <property type="match status" value="1"/>
</dbReference>
<comment type="caution">
    <text evidence="5">The sequence shown here is derived from an EMBL/GenBank/DDBJ whole genome shotgun (WGS) entry which is preliminary data.</text>
</comment>
<sequence length="81" mass="8376">MGMSGVAWRHRAAQNGTGAARDEGCPPGTRSASVTDHGARYAADVARRVGLSSATNLRRCFLGALGTTPGAYRRAFRAGLG</sequence>
<keyword evidence="1" id="KW-0805">Transcription regulation</keyword>
<dbReference type="EMBL" id="BMUT01000013">
    <property type="protein sequence ID" value="GGY01498.1"/>
    <property type="molecule type" value="Genomic_DNA"/>
</dbReference>
<reference evidence="6" key="1">
    <citation type="journal article" date="2019" name="Int. J. Syst. Evol. Microbiol.">
        <title>The Global Catalogue of Microorganisms (GCM) 10K type strain sequencing project: providing services to taxonomists for standard genome sequencing and annotation.</title>
        <authorList>
            <consortium name="The Broad Institute Genomics Platform"/>
            <consortium name="The Broad Institute Genome Sequencing Center for Infectious Disease"/>
            <person name="Wu L."/>
            <person name="Ma J."/>
        </authorList>
    </citation>
    <scope>NUCLEOTIDE SEQUENCE [LARGE SCALE GENOMIC DNA]</scope>
    <source>
        <strain evidence="6">JCM 4586</strain>
    </source>
</reference>
<evidence type="ECO:0000256" key="1">
    <source>
        <dbReference type="ARBA" id="ARBA00023015"/>
    </source>
</evidence>
<evidence type="ECO:0000256" key="2">
    <source>
        <dbReference type="ARBA" id="ARBA00023163"/>
    </source>
</evidence>
<gene>
    <name evidence="5" type="ORF">GCM10010324_55530</name>
</gene>
<name>A0ABQ2Z3X1_9ACTN</name>
<evidence type="ECO:0000313" key="5">
    <source>
        <dbReference type="EMBL" id="GGY01498.1"/>
    </source>
</evidence>
<dbReference type="InterPro" id="IPR009057">
    <property type="entry name" value="Homeodomain-like_sf"/>
</dbReference>
<dbReference type="Gene3D" id="1.10.10.60">
    <property type="entry name" value="Homeodomain-like"/>
    <property type="match status" value="1"/>
</dbReference>
<dbReference type="Proteomes" id="UP000659223">
    <property type="component" value="Unassembled WGS sequence"/>
</dbReference>
<evidence type="ECO:0000256" key="3">
    <source>
        <dbReference type="SAM" id="MobiDB-lite"/>
    </source>
</evidence>
<dbReference type="SUPFAM" id="SSF46689">
    <property type="entry name" value="Homeodomain-like"/>
    <property type="match status" value="1"/>
</dbReference>